<reference evidence="5" key="1">
    <citation type="submission" date="2020-07" db="EMBL/GenBank/DDBJ databases">
        <title>Vallitalea pronyensis genome.</title>
        <authorList>
            <person name="Postec A."/>
        </authorList>
    </citation>
    <scope>NUCLEOTIDE SEQUENCE</scope>
    <source>
        <strain evidence="5">FatNI3</strain>
    </source>
</reference>
<gene>
    <name evidence="5" type="ORF">HZI73_21620</name>
</gene>
<dbReference type="InterPro" id="IPR018062">
    <property type="entry name" value="HTH_AraC-typ_CS"/>
</dbReference>
<dbReference type="AlphaFoldDB" id="A0A8J8MP10"/>
<dbReference type="Pfam" id="PF12833">
    <property type="entry name" value="HTH_18"/>
    <property type="match status" value="1"/>
</dbReference>
<dbReference type="KEGG" id="vpy:HZI73_21620"/>
<keyword evidence="6" id="KW-1185">Reference proteome</keyword>
<sequence length="284" mass="32817">MDKKANIYLKPHPIDAHEEVIINITGYYEHIKNHQITRQGSTCADEAIFIYCLEGAGWLTTDNKTYVVDKGMAIFCDQKAPHAYGSNGLNPWTILWVHFTGPFVDYFSNALHAKAQCTALSIGYHTHIVQYMKQILKLLDTPDEPLKRRTAYSYLKVCLCEVLMHVQENRSKNITANAYVDQSILIMEQYLHHSLSLDELCHAIGLSKYYFSRQFKLATGLPPMTYFNRLKIQKASHLLVTTDDRIQEISAHLGFSNPYYFSETFKQFTGFSPREYKHMHGKKY</sequence>
<dbReference type="PRINTS" id="PR00032">
    <property type="entry name" value="HTHARAC"/>
</dbReference>
<accession>A0A8J8MP10</accession>
<dbReference type="Gene3D" id="2.60.120.10">
    <property type="entry name" value="Jelly Rolls"/>
    <property type="match status" value="1"/>
</dbReference>
<evidence type="ECO:0000313" key="6">
    <source>
        <dbReference type="Proteomes" id="UP000683246"/>
    </source>
</evidence>
<dbReference type="SMART" id="SM00342">
    <property type="entry name" value="HTH_ARAC"/>
    <property type="match status" value="1"/>
</dbReference>
<feature type="domain" description="HTH araC/xylS-type" evidence="4">
    <location>
        <begin position="181"/>
        <end position="279"/>
    </location>
</feature>
<evidence type="ECO:0000313" key="5">
    <source>
        <dbReference type="EMBL" id="QUI24738.1"/>
    </source>
</evidence>
<dbReference type="InterPro" id="IPR014710">
    <property type="entry name" value="RmlC-like_jellyroll"/>
</dbReference>
<keyword evidence="1" id="KW-0805">Transcription regulation</keyword>
<dbReference type="InterPro" id="IPR018060">
    <property type="entry name" value="HTH_AraC"/>
</dbReference>
<dbReference type="PROSITE" id="PS01124">
    <property type="entry name" value="HTH_ARAC_FAMILY_2"/>
    <property type="match status" value="1"/>
</dbReference>
<evidence type="ECO:0000256" key="2">
    <source>
        <dbReference type="ARBA" id="ARBA00023125"/>
    </source>
</evidence>
<evidence type="ECO:0000256" key="1">
    <source>
        <dbReference type="ARBA" id="ARBA00023015"/>
    </source>
</evidence>
<dbReference type="Proteomes" id="UP000683246">
    <property type="component" value="Chromosome"/>
</dbReference>
<dbReference type="GO" id="GO:0003700">
    <property type="term" value="F:DNA-binding transcription factor activity"/>
    <property type="evidence" value="ECO:0007669"/>
    <property type="project" value="InterPro"/>
</dbReference>
<dbReference type="GO" id="GO:0043565">
    <property type="term" value="F:sequence-specific DNA binding"/>
    <property type="evidence" value="ECO:0007669"/>
    <property type="project" value="InterPro"/>
</dbReference>
<dbReference type="RefSeq" id="WP_212695433.1">
    <property type="nucleotide sequence ID" value="NZ_CP058649.1"/>
</dbReference>
<dbReference type="InterPro" id="IPR009057">
    <property type="entry name" value="Homeodomain-like_sf"/>
</dbReference>
<proteinExistence type="predicted"/>
<protein>
    <submittedName>
        <fullName evidence="5">Helix-turn-helix domain-containing protein</fullName>
    </submittedName>
</protein>
<keyword evidence="3" id="KW-0804">Transcription</keyword>
<organism evidence="5 6">
    <name type="scientific">Vallitalea pronyensis</name>
    <dbReference type="NCBI Taxonomy" id="1348613"/>
    <lineage>
        <taxon>Bacteria</taxon>
        <taxon>Bacillati</taxon>
        <taxon>Bacillota</taxon>
        <taxon>Clostridia</taxon>
        <taxon>Lachnospirales</taxon>
        <taxon>Vallitaleaceae</taxon>
        <taxon>Vallitalea</taxon>
    </lineage>
</organism>
<dbReference type="PANTHER" id="PTHR43280">
    <property type="entry name" value="ARAC-FAMILY TRANSCRIPTIONAL REGULATOR"/>
    <property type="match status" value="1"/>
</dbReference>
<dbReference type="EMBL" id="CP058649">
    <property type="protein sequence ID" value="QUI24738.1"/>
    <property type="molecule type" value="Genomic_DNA"/>
</dbReference>
<dbReference type="SUPFAM" id="SSF51215">
    <property type="entry name" value="Regulatory protein AraC"/>
    <property type="match status" value="1"/>
</dbReference>
<dbReference type="CDD" id="cd06986">
    <property type="entry name" value="cupin_MmsR-like_N"/>
    <property type="match status" value="1"/>
</dbReference>
<dbReference type="PROSITE" id="PS00041">
    <property type="entry name" value="HTH_ARAC_FAMILY_1"/>
    <property type="match status" value="1"/>
</dbReference>
<dbReference type="PANTHER" id="PTHR43280:SF30">
    <property type="entry name" value="MMSAB OPERON REGULATORY PROTEIN"/>
    <property type="match status" value="1"/>
</dbReference>
<dbReference type="InterPro" id="IPR003313">
    <property type="entry name" value="AraC-bd"/>
</dbReference>
<dbReference type="SUPFAM" id="SSF46689">
    <property type="entry name" value="Homeodomain-like"/>
    <property type="match status" value="2"/>
</dbReference>
<evidence type="ECO:0000259" key="4">
    <source>
        <dbReference type="PROSITE" id="PS01124"/>
    </source>
</evidence>
<evidence type="ECO:0000256" key="3">
    <source>
        <dbReference type="ARBA" id="ARBA00023163"/>
    </source>
</evidence>
<dbReference type="Pfam" id="PF02311">
    <property type="entry name" value="AraC_binding"/>
    <property type="match status" value="1"/>
</dbReference>
<keyword evidence="2" id="KW-0238">DNA-binding</keyword>
<dbReference type="Gene3D" id="1.10.10.60">
    <property type="entry name" value="Homeodomain-like"/>
    <property type="match status" value="2"/>
</dbReference>
<dbReference type="InterPro" id="IPR020449">
    <property type="entry name" value="Tscrpt_reg_AraC-type_HTH"/>
</dbReference>
<dbReference type="InterPro" id="IPR037923">
    <property type="entry name" value="HTH-like"/>
</dbReference>
<name>A0A8J8MP10_9FIRM</name>